<feature type="compositionally biased region" description="Polar residues" evidence="4">
    <location>
        <begin position="509"/>
        <end position="518"/>
    </location>
</feature>
<comment type="similarity">
    <text evidence="1">Belongs to the MON2 family.</text>
</comment>
<feature type="compositionally biased region" description="Low complexity" evidence="4">
    <location>
        <begin position="634"/>
        <end position="647"/>
    </location>
</feature>
<dbReference type="Pfam" id="PF16213">
    <property type="entry name" value="DCB"/>
    <property type="match status" value="1"/>
</dbReference>
<dbReference type="Proteomes" id="UP000186955">
    <property type="component" value="Unassembled WGS sequence"/>
</dbReference>
<gene>
    <name evidence="8" type="ORF">PENSUB_1528</name>
</gene>
<name>A0A1Q5UJY4_9EURO</name>
<dbReference type="InterPro" id="IPR016024">
    <property type="entry name" value="ARM-type_fold"/>
</dbReference>
<feature type="region of interest" description="Disordered" evidence="4">
    <location>
        <begin position="771"/>
        <end position="802"/>
    </location>
</feature>
<dbReference type="SUPFAM" id="SSF48371">
    <property type="entry name" value="ARM repeat"/>
    <property type="match status" value="1"/>
</dbReference>
<dbReference type="InterPro" id="IPR032691">
    <property type="entry name" value="Mon2/Sec7/BIG1-like_HUS"/>
</dbReference>
<evidence type="ECO:0000256" key="1">
    <source>
        <dbReference type="ARBA" id="ARBA00008144"/>
    </source>
</evidence>
<reference evidence="8 9" key="1">
    <citation type="submission" date="2016-10" db="EMBL/GenBank/DDBJ databases">
        <title>Genome sequence of the ascomycete fungus Penicillium subrubescens.</title>
        <authorList>
            <person name="De Vries R.P."/>
            <person name="Peng M."/>
            <person name="Dilokpimol A."/>
            <person name="Hilden K."/>
            <person name="Makela M.R."/>
            <person name="Grigoriev I."/>
            <person name="Riley R."/>
            <person name="Granchi Z."/>
        </authorList>
    </citation>
    <scope>NUCLEOTIDE SEQUENCE [LARGE SCALE GENOMIC DNA]</scope>
    <source>
        <strain evidence="8 9">CBS 132785</strain>
    </source>
</reference>
<evidence type="ECO:0000259" key="7">
    <source>
        <dbReference type="Pfam" id="PF16213"/>
    </source>
</evidence>
<evidence type="ECO:0000313" key="9">
    <source>
        <dbReference type="Proteomes" id="UP000186955"/>
    </source>
</evidence>
<feature type="region of interest" description="Disordered" evidence="4">
    <location>
        <begin position="478"/>
        <end position="518"/>
    </location>
</feature>
<evidence type="ECO:0000256" key="4">
    <source>
        <dbReference type="SAM" id="MobiDB-lite"/>
    </source>
</evidence>
<dbReference type="Pfam" id="PF12783">
    <property type="entry name" value="Sec7-like_HUS"/>
    <property type="match status" value="1"/>
</dbReference>
<dbReference type="STRING" id="1316194.A0A1Q5UJY4"/>
<proteinExistence type="inferred from homology"/>
<evidence type="ECO:0000259" key="5">
    <source>
        <dbReference type="Pfam" id="PF12783"/>
    </source>
</evidence>
<evidence type="ECO:0000313" key="8">
    <source>
        <dbReference type="EMBL" id="OKP12796.1"/>
    </source>
</evidence>
<keyword evidence="3" id="KW-0653">Protein transport</keyword>
<feature type="compositionally biased region" description="Basic residues" evidence="4">
    <location>
        <begin position="792"/>
        <end position="802"/>
    </location>
</feature>
<dbReference type="Pfam" id="PF16206">
    <property type="entry name" value="Mon2_C"/>
    <property type="match status" value="1"/>
</dbReference>
<organism evidence="8 9">
    <name type="scientific">Penicillium subrubescens</name>
    <dbReference type="NCBI Taxonomy" id="1316194"/>
    <lineage>
        <taxon>Eukaryota</taxon>
        <taxon>Fungi</taxon>
        <taxon>Dikarya</taxon>
        <taxon>Ascomycota</taxon>
        <taxon>Pezizomycotina</taxon>
        <taxon>Eurotiomycetes</taxon>
        <taxon>Eurotiomycetidae</taxon>
        <taxon>Eurotiales</taxon>
        <taxon>Aspergillaceae</taxon>
        <taxon>Penicillium</taxon>
    </lineage>
</organism>
<dbReference type="EMBL" id="MNBE01000177">
    <property type="protein sequence ID" value="OKP12796.1"/>
    <property type="molecule type" value="Genomic_DNA"/>
</dbReference>
<feature type="domain" description="Mon2/Sec7/BIG1-like HUS" evidence="5">
    <location>
        <begin position="198"/>
        <end position="352"/>
    </location>
</feature>
<dbReference type="InterPro" id="IPR032817">
    <property type="entry name" value="Mon2_C"/>
</dbReference>
<dbReference type="PANTHER" id="PTHR10663">
    <property type="entry name" value="GUANYL-NUCLEOTIDE EXCHANGE FACTOR"/>
    <property type="match status" value="1"/>
</dbReference>
<comment type="caution">
    <text evidence="8">The sequence shown here is derived from an EMBL/GenBank/DDBJ whole genome shotgun (WGS) entry which is preliminary data.</text>
</comment>
<feature type="domain" description="Mon2 C-terminal" evidence="6">
    <location>
        <begin position="1007"/>
        <end position="1236"/>
    </location>
</feature>
<keyword evidence="2" id="KW-0813">Transport</keyword>
<dbReference type="PANTHER" id="PTHR10663:SF333">
    <property type="entry name" value="PROTEIN MON2 HOMOLOG"/>
    <property type="match status" value="1"/>
</dbReference>
<protein>
    <submittedName>
        <fullName evidence="8">Protein MON2-like protein</fullName>
    </submittedName>
</protein>
<keyword evidence="9" id="KW-1185">Reference proteome</keyword>
<feature type="compositionally biased region" description="Polar residues" evidence="4">
    <location>
        <begin position="771"/>
        <end position="780"/>
    </location>
</feature>
<evidence type="ECO:0000256" key="3">
    <source>
        <dbReference type="ARBA" id="ARBA00022927"/>
    </source>
</evidence>
<dbReference type="InterPro" id="IPR032629">
    <property type="entry name" value="DCB_dom"/>
</dbReference>
<feature type="region of interest" description="Disordered" evidence="4">
    <location>
        <begin position="601"/>
        <end position="647"/>
    </location>
</feature>
<evidence type="ECO:0000256" key="2">
    <source>
        <dbReference type="ARBA" id="ARBA00022448"/>
    </source>
</evidence>
<feature type="compositionally biased region" description="Polar residues" evidence="4">
    <location>
        <begin position="603"/>
        <end position="626"/>
    </location>
</feature>
<feature type="compositionally biased region" description="Polar residues" evidence="4">
    <location>
        <begin position="482"/>
        <end position="502"/>
    </location>
</feature>
<sequence>MPISERLVEVLLCMADRTLTRRIQAAEQSLNELKALPSTSEAQISADLVRKSTFVEPFIIACRTRHAKLAGIGVICLQRLIASRSLPSHRLKDVLAGLKETTGLSLDIQLKILQSLPSLLQFYSNDLSGDLLANTLEICVTLQASKTLAVSSTAAATLQQLVVSTFERVSNEDKLPNDTKSFTSVKVDGHSVEVAQFAYDALQVLDDLCRLIDGEQLQFLRTRTLSPTFVLELIESIILNSGRLFVGHPELLQVLRVRLMPLTVRYFSERHSFSQTVRVARILLVLLKRHMSLLTAECEMAFGLLTHLLEPDGNAPWKRVLCMEVFRGLYGEPGVVRLIYSLYDGDENRKNVLRDHMASLVRLASEKPSLIGVSNQSTIPFRAEHTRSATEDQIALETGGVAGVIGSTGPSAEIKVPGISMQWSVVRTPYIELLDKADPPLPPETYIYSLVLNCISSFAEGLAKFILPLTVPDVKSKKKNRIMNQDQATDSARLSQDLQSPDTLRAQAASPSGKSSVPVNPLELQSHVQYSAIKTCAGIIDNCWPAVLAACSTFLHASLDDEYYHNLVRAFQKLAHVAGLLRLSVPRDAFLTTLGKSAIPAGTSGTKTQTPATPSLGGPQSDNTPQKSRKSSDMPRSSSLSGDSAGSSAVESSSASLSTRNLLCLRALLNLGIALGPTLDQPAWSILLETLQYAGLVIGISSSTMIKSASASGETTVISGNDIPTANLGAEVIAVQSASSKMFESTSDYPSPSFREILLALLNLSAFTEQNTKQEPTQEVSEPPNSPQSSRKSGRMHQNARRVSHTVGKFRMLDEELKFVLEKGNELARANLDRLSSLDEENLAAWQLLSGSLIATSANTAISPNLRLQASSILNSLIYLTMKSREADDDQTRNKVQTRNLQTLKDQVTTLYSSDQVTAKSLPITVIEIHEQSLEILHNILEQYAEMLVDGWTSIFDLIAGVFRGVCLADGSSTQLTTPTERRRSALPGGPRLVRAAYKSLHLVASDFLSLLPAPCLLALVNSFSSFASQTQDFNISLSTTSFFWNVSDFLRGQIEEFAVESHVDTSVSEEELGKLTCDQDPSVSKNSLWLLLLLRIVGITTDTRSEIRNSAIHTLLRIFDAYGQQLSPQAWRLCLNRVLFSMVENLSSALYEAKKQETAKDDLKSWVETTVLMIKGVLNLITNFFDTIVSDENFGQSWTRFFKYLQGLLDMHLLEFSEATFASLSAVLVRVQSSEGLSKEARECAWNLWANGHPADDETAIDLDRPNQDAALAYMQSFQQIYRLYKDHLGPENIEKVLQHLRLLVWNSVSPPYSPDVDRPSALQALVIECIKTLCMEKEESQAAILLCLADLSDSALTKWRPGNDSRKPGFVAFSKTTIDLISWYIADFGIKQDILTNDALASTLERFGALILQKYMWEGKDREPYMWQQASTASLDVLQVAVPYAEKQYDTASEADIARFWRCVVDITHGIVSAHGFQTQQLSNARIVADEAFDIASFTRLKTLVLPSLGASAIPDAVRRNFALALFHSSFIYPPQRLDLPSNSIEKDPLQDFYRIRPGRTFDPPPTLRPNMAYTLIDTLFELAESPESDDSKPCPRTLLACSISPYLLLRCAISLKGYIADQPLRGLMPQPTPACKVLLHLLLRMVRLQSEPSAIPDPPSIKTVMSTDDASTACHHRKHLEWMYPLIVKAIQVAGKERDDGQVLQALGKVLQEIGQFA</sequence>
<dbReference type="GO" id="GO:0015031">
    <property type="term" value="P:protein transport"/>
    <property type="evidence" value="ECO:0007669"/>
    <property type="project" value="UniProtKB-KW"/>
</dbReference>
<feature type="domain" description="Mon2/Sec7/BIG1-like dimerisation and cyclophilin-binding" evidence="7">
    <location>
        <begin position="24"/>
        <end position="173"/>
    </location>
</feature>
<dbReference type="GO" id="GO:0005794">
    <property type="term" value="C:Golgi apparatus"/>
    <property type="evidence" value="ECO:0007669"/>
    <property type="project" value="UniProtKB-ARBA"/>
</dbReference>
<evidence type="ECO:0000259" key="6">
    <source>
        <dbReference type="Pfam" id="PF16206"/>
    </source>
</evidence>
<accession>A0A1Q5UJY4</accession>